<evidence type="ECO:0000313" key="1">
    <source>
        <dbReference type="EMBL" id="XDI07035.1"/>
    </source>
</evidence>
<gene>
    <name evidence="1" type="ORF">ABFY20_08035</name>
</gene>
<proteinExistence type="predicted"/>
<dbReference type="RefSeq" id="WP_368499411.1">
    <property type="nucleotide sequence ID" value="NZ_CP162511.1"/>
</dbReference>
<name>A0AB39BKY1_9MICO</name>
<evidence type="ECO:0008006" key="2">
    <source>
        <dbReference type="Google" id="ProtNLM"/>
    </source>
</evidence>
<sequence>MSSRIERNVDRLLSVHRPVVLAHLRSIRRLHPNASPEQLLVILERRYVTAVTTGGAAVGASSMLPFVGTGVSLGLSALETAGFLETTALFAQSVTEVHGIAVDDPDRARALVMTLLMGKAGTDLLKQIAGQATGGLGRNAYWGQVVTSSLPQFVVGPIADQLKNHFLRRFAVGQGTNAVGRLVPFGIGAAIGGVGNLMLGRTVIESARSAFGAPPFGYPPELAIEIKVPKTKAPKAVREGRNPLAKLAPRRRREVTMAPQHVSDVGAPGDIRI</sequence>
<reference evidence="1" key="1">
    <citation type="submission" date="2024-05" db="EMBL/GenBank/DDBJ databases">
        <title>Herbiconiux sp. A18JL235.</title>
        <authorList>
            <person name="Zhang G."/>
        </authorList>
    </citation>
    <scope>NUCLEOTIDE SEQUENCE</scope>
    <source>
        <strain evidence="1">A18JL235</strain>
    </source>
</reference>
<dbReference type="EMBL" id="CP162511">
    <property type="protein sequence ID" value="XDI07035.1"/>
    <property type="molecule type" value="Genomic_DNA"/>
</dbReference>
<dbReference type="AlphaFoldDB" id="A0AB39BKY1"/>
<organism evidence="1">
    <name type="scientific">Herbiconiux sp. A18JL235</name>
    <dbReference type="NCBI Taxonomy" id="3152363"/>
    <lineage>
        <taxon>Bacteria</taxon>
        <taxon>Bacillati</taxon>
        <taxon>Actinomycetota</taxon>
        <taxon>Actinomycetes</taxon>
        <taxon>Micrococcales</taxon>
        <taxon>Microbacteriaceae</taxon>
        <taxon>Herbiconiux</taxon>
    </lineage>
</organism>
<accession>A0AB39BKY1</accession>
<protein>
    <recommendedName>
        <fullName evidence="2">Di-and tripeptidase</fullName>
    </recommendedName>
</protein>